<dbReference type="AlphaFoldDB" id="A0A8H6RVW3"/>
<feature type="compositionally biased region" description="Basic and acidic residues" evidence="1">
    <location>
        <begin position="123"/>
        <end position="135"/>
    </location>
</feature>
<evidence type="ECO:0000313" key="3">
    <source>
        <dbReference type="Proteomes" id="UP000660729"/>
    </source>
</evidence>
<gene>
    <name evidence="2" type="ORF">HII31_00102</name>
</gene>
<keyword evidence="3" id="KW-1185">Reference proteome</keyword>
<reference evidence="2" key="1">
    <citation type="submission" date="2020-04" db="EMBL/GenBank/DDBJ databases">
        <title>Draft genome resource of the tomato pathogen Pseudocercospora fuligena.</title>
        <authorList>
            <person name="Zaccaron A."/>
        </authorList>
    </citation>
    <scope>NUCLEOTIDE SEQUENCE</scope>
    <source>
        <strain evidence="2">PF001</strain>
    </source>
</reference>
<evidence type="ECO:0000313" key="2">
    <source>
        <dbReference type="EMBL" id="KAF7198363.1"/>
    </source>
</evidence>
<accession>A0A8H6RVW3</accession>
<proteinExistence type="predicted"/>
<dbReference type="OrthoDB" id="3649942at2759"/>
<dbReference type="EMBL" id="JABCIY010000001">
    <property type="protein sequence ID" value="KAF7198363.1"/>
    <property type="molecule type" value="Genomic_DNA"/>
</dbReference>
<organism evidence="2 3">
    <name type="scientific">Pseudocercospora fuligena</name>
    <dbReference type="NCBI Taxonomy" id="685502"/>
    <lineage>
        <taxon>Eukaryota</taxon>
        <taxon>Fungi</taxon>
        <taxon>Dikarya</taxon>
        <taxon>Ascomycota</taxon>
        <taxon>Pezizomycotina</taxon>
        <taxon>Dothideomycetes</taxon>
        <taxon>Dothideomycetidae</taxon>
        <taxon>Mycosphaerellales</taxon>
        <taxon>Mycosphaerellaceae</taxon>
        <taxon>Pseudocercospora</taxon>
    </lineage>
</organism>
<feature type="compositionally biased region" description="Acidic residues" evidence="1">
    <location>
        <begin position="136"/>
        <end position="146"/>
    </location>
</feature>
<name>A0A8H6RVW3_9PEZI</name>
<dbReference type="Proteomes" id="UP000660729">
    <property type="component" value="Unassembled WGS sequence"/>
</dbReference>
<comment type="caution">
    <text evidence="2">The sequence shown here is derived from an EMBL/GenBank/DDBJ whole genome shotgun (WGS) entry which is preliminary data.</text>
</comment>
<feature type="region of interest" description="Disordered" evidence="1">
    <location>
        <begin position="76"/>
        <end position="146"/>
    </location>
</feature>
<feature type="compositionally biased region" description="Basic residues" evidence="1">
    <location>
        <begin position="109"/>
        <end position="122"/>
    </location>
</feature>
<sequence length="146" mass="15494">MAPGQQIHAGDLSYSVAKKVCNAQDFERLACAFLSATTNVDFDANKAAREFGGCKPDSFKRAIWVICKKIKEAKENGVGGDEGEGEVKKTKGRKRKADGDEDEDGGETKKKKGSGGGKKTKKVKEEPGLESRGVGDGEDSDGLGLL</sequence>
<evidence type="ECO:0000256" key="1">
    <source>
        <dbReference type="SAM" id="MobiDB-lite"/>
    </source>
</evidence>
<protein>
    <submittedName>
        <fullName evidence="2">Uncharacterized protein</fullName>
    </submittedName>
</protein>